<evidence type="ECO:0000256" key="2">
    <source>
        <dbReference type="ARBA" id="ARBA00008072"/>
    </source>
</evidence>
<name>A0ABS3A5U0_9VIBR</name>
<sequence length="358" mass="39316">MKALKFNTVWDVINTQVEPLQCKEGDDVVVAVEVCGLCGTDVGIISGDYPVAVPGTTLGHESTGTVLRVGEEVSAFKPGDRVVVNPTYSCGKCRMCQTGNENHCERKAGTEAGVSYDGTFAEQYLAKASSLLHLDDHVSFEAGALTEPLSCTLTGVDKLNITHPNIRACVIGAGTMGMLYLWSLHLRGVSPFLVEKNEHRYQFALDVLPPSVRIYQDFTQAMREEYGNDQETLDLCVDTTGYLTETVFSRLAPGGKIMNVALKESSAQLDILKIADKSLSVIGSIDSLNNSFERAYQIIRDGLIPAEQLISHRFEFEEFEQAFAMVGCNIGKKQLEPIQEPNCKVLLRIPSRKEEVRA</sequence>
<dbReference type="Proteomes" id="UP000779070">
    <property type="component" value="Unassembled WGS sequence"/>
</dbReference>
<dbReference type="InterPro" id="IPR011032">
    <property type="entry name" value="GroES-like_sf"/>
</dbReference>
<dbReference type="SMART" id="SM00829">
    <property type="entry name" value="PKS_ER"/>
    <property type="match status" value="1"/>
</dbReference>
<evidence type="ECO:0000259" key="6">
    <source>
        <dbReference type="SMART" id="SM00829"/>
    </source>
</evidence>
<reference evidence="7 8" key="1">
    <citation type="submission" date="2021-02" db="EMBL/GenBank/DDBJ databases">
        <title>Draft Genome Sequences of 5 Vibrio neptunius Strains Isolated From of Bivalve Hatcheries.</title>
        <authorList>
            <person name="Galvis F."/>
            <person name="Barja J.L."/>
            <person name="Lemos M.L."/>
            <person name="Balado M."/>
        </authorList>
    </citation>
    <scope>NUCLEOTIDE SEQUENCE [LARGE SCALE GENOMIC DNA]</scope>
    <source>
        <strain evidence="7 8">PP-145.98</strain>
    </source>
</reference>
<dbReference type="SUPFAM" id="SSF51735">
    <property type="entry name" value="NAD(P)-binding Rossmann-fold domains"/>
    <property type="match status" value="1"/>
</dbReference>
<dbReference type="PANTHER" id="PTHR43161:SF23">
    <property type="entry name" value="(R,R)-BUTANEDIOL DEHYDROGENASE-RELATED"/>
    <property type="match status" value="1"/>
</dbReference>
<keyword evidence="3" id="KW-0479">Metal-binding</keyword>
<keyword evidence="5" id="KW-0560">Oxidoreductase</keyword>
<evidence type="ECO:0000256" key="4">
    <source>
        <dbReference type="ARBA" id="ARBA00022833"/>
    </source>
</evidence>
<dbReference type="SUPFAM" id="SSF50129">
    <property type="entry name" value="GroES-like"/>
    <property type="match status" value="1"/>
</dbReference>
<proteinExistence type="inferred from homology"/>
<dbReference type="Gene3D" id="3.40.50.720">
    <property type="entry name" value="NAD(P)-binding Rossmann-like Domain"/>
    <property type="match status" value="1"/>
</dbReference>
<dbReference type="Gene3D" id="3.90.180.10">
    <property type="entry name" value="Medium-chain alcohol dehydrogenases, catalytic domain"/>
    <property type="match status" value="1"/>
</dbReference>
<evidence type="ECO:0000256" key="1">
    <source>
        <dbReference type="ARBA" id="ARBA00001947"/>
    </source>
</evidence>
<comment type="similarity">
    <text evidence="2">Belongs to the zinc-containing alcohol dehydrogenase family.</text>
</comment>
<keyword evidence="8" id="KW-1185">Reference proteome</keyword>
<keyword evidence="4" id="KW-0862">Zinc</keyword>
<evidence type="ECO:0000256" key="5">
    <source>
        <dbReference type="ARBA" id="ARBA00023002"/>
    </source>
</evidence>
<evidence type="ECO:0000256" key="3">
    <source>
        <dbReference type="ARBA" id="ARBA00022723"/>
    </source>
</evidence>
<dbReference type="InterPro" id="IPR002328">
    <property type="entry name" value="ADH_Zn_CS"/>
</dbReference>
<dbReference type="Pfam" id="PF16912">
    <property type="entry name" value="Glu_dehyd_C"/>
    <property type="match status" value="1"/>
</dbReference>
<dbReference type="RefSeq" id="WP_206371549.1">
    <property type="nucleotide sequence ID" value="NZ_CAWPTM010000100.1"/>
</dbReference>
<organism evidence="7 8">
    <name type="scientific">Vibrio neptunius</name>
    <dbReference type="NCBI Taxonomy" id="170651"/>
    <lineage>
        <taxon>Bacteria</taxon>
        <taxon>Pseudomonadati</taxon>
        <taxon>Pseudomonadota</taxon>
        <taxon>Gammaproteobacteria</taxon>
        <taxon>Vibrionales</taxon>
        <taxon>Vibrionaceae</taxon>
        <taxon>Vibrio</taxon>
    </lineage>
</organism>
<dbReference type="InterPro" id="IPR031640">
    <property type="entry name" value="Glu_dehyd_C"/>
</dbReference>
<dbReference type="PROSITE" id="PS00059">
    <property type="entry name" value="ADH_ZINC"/>
    <property type="match status" value="1"/>
</dbReference>
<protein>
    <submittedName>
        <fullName evidence="7">Alcohol dehydrogenase catalytic domain-containing protein</fullName>
    </submittedName>
</protein>
<comment type="caution">
    <text evidence="7">The sequence shown here is derived from an EMBL/GenBank/DDBJ whole genome shotgun (WGS) entry which is preliminary data.</text>
</comment>
<evidence type="ECO:0000313" key="7">
    <source>
        <dbReference type="EMBL" id="MBN3579693.1"/>
    </source>
</evidence>
<evidence type="ECO:0000313" key="8">
    <source>
        <dbReference type="Proteomes" id="UP000779070"/>
    </source>
</evidence>
<feature type="domain" description="Enoyl reductase (ER)" evidence="6">
    <location>
        <begin position="8"/>
        <end position="335"/>
    </location>
</feature>
<comment type="cofactor">
    <cofactor evidence="1">
        <name>Zn(2+)</name>
        <dbReference type="ChEBI" id="CHEBI:29105"/>
    </cofactor>
</comment>
<gene>
    <name evidence="7" type="ORF">JYA62_18705</name>
</gene>
<dbReference type="Pfam" id="PF08240">
    <property type="entry name" value="ADH_N"/>
    <property type="match status" value="1"/>
</dbReference>
<dbReference type="EMBL" id="JAFHLB010000028">
    <property type="protein sequence ID" value="MBN3579693.1"/>
    <property type="molecule type" value="Genomic_DNA"/>
</dbReference>
<accession>A0ABS3A5U0</accession>
<dbReference type="PANTHER" id="PTHR43161">
    <property type="entry name" value="SORBITOL DEHYDROGENASE"/>
    <property type="match status" value="1"/>
</dbReference>
<dbReference type="InterPro" id="IPR036291">
    <property type="entry name" value="NAD(P)-bd_dom_sf"/>
</dbReference>
<dbReference type="InterPro" id="IPR020843">
    <property type="entry name" value="ER"/>
</dbReference>
<dbReference type="InterPro" id="IPR013154">
    <property type="entry name" value="ADH-like_N"/>
</dbReference>